<feature type="region of interest" description="Disordered" evidence="1">
    <location>
        <begin position="91"/>
        <end position="192"/>
    </location>
</feature>
<dbReference type="AlphaFoldDB" id="A0AAD6TI52"/>
<feature type="compositionally biased region" description="Acidic residues" evidence="1">
    <location>
        <begin position="138"/>
        <end position="147"/>
    </location>
</feature>
<evidence type="ECO:0000313" key="3">
    <source>
        <dbReference type="EMBL" id="KAJ7047041.1"/>
    </source>
</evidence>
<feature type="compositionally biased region" description="Acidic residues" evidence="1">
    <location>
        <begin position="349"/>
        <end position="360"/>
    </location>
</feature>
<feature type="transmembrane region" description="Helical" evidence="2">
    <location>
        <begin position="198"/>
        <end position="215"/>
    </location>
</feature>
<proteinExistence type="predicted"/>
<reference evidence="3" key="1">
    <citation type="submission" date="2023-03" db="EMBL/GenBank/DDBJ databases">
        <title>Massive genome expansion in bonnet fungi (Mycena s.s.) driven by repeated elements and novel gene families across ecological guilds.</title>
        <authorList>
            <consortium name="Lawrence Berkeley National Laboratory"/>
            <person name="Harder C.B."/>
            <person name="Miyauchi S."/>
            <person name="Viragh M."/>
            <person name="Kuo A."/>
            <person name="Thoen E."/>
            <person name="Andreopoulos B."/>
            <person name="Lu D."/>
            <person name="Skrede I."/>
            <person name="Drula E."/>
            <person name="Henrissat B."/>
            <person name="Morin E."/>
            <person name="Kohler A."/>
            <person name="Barry K."/>
            <person name="LaButti K."/>
            <person name="Morin E."/>
            <person name="Salamov A."/>
            <person name="Lipzen A."/>
            <person name="Mereny Z."/>
            <person name="Hegedus B."/>
            <person name="Baldrian P."/>
            <person name="Stursova M."/>
            <person name="Weitz H."/>
            <person name="Taylor A."/>
            <person name="Grigoriev I.V."/>
            <person name="Nagy L.G."/>
            <person name="Martin F."/>
            <person name="Kauserud H."/>
        </authorList>
    </citation>
    <scope>NUCLEOTIDE SEQUENCE</scope>
    <source>
        <strain evidence="3">CBHHK200</strain>
    </source>
</reference>
<feature type="transmembrane region" description="Helical" evidence="2">
    <location>
        <begin position="12"/>
        <end position="32"/>
    </location>
</feature>
<evidence type="ECO:0000256" key="2">
    <source>
        <dbReference type="SAM" id="Phobius"/>
    </source>
</evidence>
<evidence type="ECO:0000313" key="4">
    <source>
        <dbReference type="Proteomes" id="UP001218188"/>
    </source>
</evidence>
<keyword evidence="4" id="KW-1185">Reference proteome</keyword>
<feature type="compositionally biased region" description="Acidic residues" evidence="1">
    <location>
        <begin position="181"/>
        <end position="191"/>
    </location>
</feature>
<comment type="caution">
    <text evidence="3">The sequence shown here is derived from an EMBL/GenBank/DDBJ whole genome shotgun (WGS) entry which is preliminary data.</text>
</comment>
<dbReference type="Proteomes" id="UP001218188">
    <property type="component" value="Unassembled WGS sequence"/>
</dbReference>
<feature type="transmembrane region" description="Helical" evidence="2">
    <location>
        <begin position="295"/>
        <end position="316"/>
    </location>
</feature>
<feature type="transmembrane region" description="Helical" evidence="2">
    <location>
        <begin position="65"/>
        <end position="83"/>
    </location>
</feature>
<keyword evidence="2" id="KW-1133">Transmembrane helix</keyword>
<dbReference type="PANTHER" id="PTHR48125">
    <property type="entry name" value="LP07818P1"/>
    <property type="match status" value="1"/>
</dbReference>
<keyword evidence="2" id="KW-0812">Transmembrane</keyword>
<keyword evidence="2" id="KW-0472">Membrane</keyword>
<feature type="compositionally biased region" description="Pro residues" evidence="1">
    <location>
        <begin position="104"/>
        <end position="118"/>
    </location>
</feature>
<accession>A0AAD6TI52</accession>
<organism evidence="3 4">
    <name type="scientific">Mycena alexandri</name>
    <dbReference type="NCBI Taxonomy" id="1745969"/>
    <lineage>
        <taxon>Eukaryota</taxon>
        <taxon>Fungi</taxon>
        <taxon>Dikarya</taxon>
        <taxon>Basidiomycota</taxon>
        <taxon>Agaricomycotina</taxon>
        <taxon>Agaricomycetes</taxon>
        <taxon>Agaricomycetidae</taxon>
        <taxon>Agaricales</taxon>
        <taxon>Marasmiineae</taxon>
        <taxon>Mycenaceae</taxon>
        <taxon>Mycena</taxon>
    </lineage>
</organism>
<name>A0AAD6TI52_9AGAR</name>
<feature type="region of interest" description="Disordered" evidence="1">
    <location>
        <begin position="343"/>
        <end position="387"/>
    </location>
</feature>
<sequence length="463" mass="50487">MYSLLSSTSASGSAGLVSYGTLFLVTFVSLFLPDLHIQNKDLYAGSTPSRTSGTPTRIAPQQENVSFATTGYILLFCVIISVLSGRNWARSPGTSGRLKRQGDPHPPPPPPPPPPPVMHMPAGEDADDDETNNRNGGDGDDDDDDPQQDGGVDGQNERAEDDLATGAAPAPEDPPPPPGGIEEDEDEDDDGYAYVEGGLGWLVFILMGSVLFRLVKCRWGIDIKSWVRKLLEQLVMIDGRSLMQMTRRRPAPFLLSAQQHDAVALDPAPPPVAAVAPSATSIHRQVHRLHNWRNAYVLLAAIPGLGFLAALIHLLVPVHTNNLNGPRELLGAIQLEPIVEHAEEGVGREEEEVVEEDDPEPPATPQRRRLPRTPPPSPISPRRQRPLAPLPFRDAQTQAACDNMVGLLRNATALRMARAEAGTNIEREGEAEKERKVRVREVQRKIWGLLCELREEGAVAQEV</sequence>
<gene>
    <name evidence="3" type="ORF">C8F04DRAFT_1227159</name>
</gene>
<dbReference type="EMBL" id="JARJCM010000002">
    <property type="protein sequence ID" value="KAJ7047041.1"/>
    <property type="molecule type" value="Genomic_DNA"/>
</dbReference>
<dbReference type="SUPFAM" id="SSF101447">
    <property type="entry name" value="Formin homology 2 domain (FH2 domain)"/>
    <property type="match status" value="1"/>
</dbReference>
<evidence type="ECO:0000256" key="1">
    <source>
        <dbReference type="SAM" id="MobiDB-lite"/>
    </source>
</evidence>
<protein>
    <submittedName>
        <fullName evidence="3">Uncharacterized protein</fullName>
    </submittedName>
</protein>
<dbReference type="PANTHER" id="PTHR48125:SF12">
    <property type="entry name" value="AT HOOK TRANSCRIPTION FACTOR FAMILY-RELATED"/>
    <property type="match status" value="1"/>
</dbReference>